<sequence>MKTKKFRWAKLLVLGGAGLIWQRTTEFRWLLKQEWPPTWSWGLKSSILIILAKHLRFLRQTDHWDQAALQAYLTAVQVRVSSVTFAEVRESLVDGFEQTQQVGSPIYTLMYEQSRRSAKQKLRLVLRHLGGQVDHAGFLQLQGTHDLAPDLAPHAEFYAAIRANIWQAYPTKEGLNADELGARLHLLRSWFDRQNLQYVRRNFTGLTDWEKLQAYAIQAHQPLDLTTNAAFHNRSEDPESVPQNFKVQLPAHNTANKKRYNNARMAEFIVDLTSGQFVSEWNAYEVDETGWVKTQVAPADLAQVANTESLNYGIPHGAYADLGKRDRSRHQNLDVEHPADPAVRRQATRLLRSPATLAHAGPYVDLVKQLPDLAAWQAVPPAKRSAAYAHYRQVCQQVGAVRGYASLDKTGRI</sequence>
<evidence type="ECO:0000313" key="1">
    <source>
        <dbReference type="EMBL" id="GKS82021.1"/>
    </source>
</evidence>
<gene>
    <name evidence="1" type="ORF">LPAF129_17070</name>
</gene>
<dbReference type="RefSeq" id="WP_244056179.1">
    <property type="nucleotide sequence ID" value="NZ_BQXH01000017.1"/>
</dbReference>
<evidence type="ECO:0008006" key="3">
    <source>
        <dbReference type="Google" id="ProtNLM"/>
    </source>
</evidence>
<keyword evidence="2" id="KW-1185">Reference proteome</keyword>
<reference evidence="1" key="1">
    <citation type="journal article" date="2022" name="Int. J. Syst. Evol. Microbiol.">
        <title>A novel species of lactic acid bacteria, Ligilactobacillus pabuli sp. nov., isolated from alfalfa silage.</title>
        <authorList>
            <person name="Tohno M."/>
            <person name="Tanizawa Y."/>
            <person name="Sawada H."/>
            <person name="Sakamoto M."/>
            <person name="Ohkuma M."/>
            <person name="Kobayashi H."/>
        </authorList>
    </citation>
    <scope>NUCLEOTIDE SEQUENCE</scope>
    <source>
        <strain evidence="1">AF129</strain>
    </source>
</reference>
<proteinExistence type="predicted"/>
<accession>A0ABQ5JJB7</accession>
<dbReference type="EMBL" id="BQXH01000017">
    <property type="protein sequence ID" value="GKS82021.1"/>
    <property type="molecule type" value="Genomic_DNA"/>
</dbReference>
<dbReference type="Pfam" id="PF11311">
    <property type="entry name" value="DUF3114"/>
    <property type="match status" value="1"/>
</dbReference>
<comment type="caution">
    <text evidence="1">The sequence shown here is derived from an EMBL/GenBank/DDBJ whole genome shotgun (WGS) entry which is preliminary data.</text>
</comment>
<dbReference type="Proteomes" id="UP001055149">
    <property type="component" value="Unassembled WGS sequence"/>
</dbReference>
<name>A0ABQ5JJB7_9LACO</name>
<evidence type="ECO:0000313" key="2">
    <source>
        <dbReference type="Proteomes" id="UP001055149"/>
    </source>
</evidence>
<dbReference type="InterPro" id="IPR021462">
    <property type="entry name" value="DUF3114"/>
</dbReference>
<protein>
    <recommendedName>
        <fullName evidence="3">DUF3114 domain-containing protein</fullName>
    </recommendedName>
</protein>
<organism evidence="1 2">
    <name type="scientific">Ligilactobacillus pabuli</name>
    <dbReference type="NCBI Taxonomy" id="2886039"/>
    <lineage>
        <taxon>Bacteria</taxon>
        <taxon>Bacillati</taxon>
        <taxon>Bacillota</taxon>
        <taxon>Bacilli</taxon>
        <taxon>Lactobacillales</taxon>
        <taxon>Lactobacillaceae</taxon>
        <taxon>Ligilactobacillus</taxon>
    </lineage>
</organism>